<evidence type="ECO:0000313" key="3">
    <source>
        <dbReference type="Proteomes" id="UP000838878"/>
    </source>
</evidence>
<feature type="chain" id="PRO_5035432332" description="Kazal-like domain-containing protein" evidence="1">
    <location>
        <begin position="17"/>
        <end position="169"/>
    </location>
</feature>
<name>A0A8J9UWK7_9NEOP</name>
<organism evidence="2 3">
    <name type="scientific">Brenthis ino</name>
    <name type="common">lesser marbled fritillary</name>
    <dbReference type="NCBI Taxonomy" id="405034"/>
    <lineage>
        <taxon>Eukaryota</taxon>
        <taxon>Metazoa</taxon>
        <taxon>Ecdysozoa</taxon>
        <taxon>Arthropoda</taxon>
        <taxon>Hexapoda</taxon>
        <taxon>Insecta</taxon>
        <taxon>Pterygota</taxon>
        <taxon>Neoptera</taxon>
        <taxon>Endopterygota</taxon>
        <taxon>Lepidoptera</taxon>
        <taxon>Glossata</taxon>
        <taxon>Ditrysia</taxon>
        <taxon>Papilionoidea</taxon>
        <taxon>Nymphalidae</taxon>
        <taxon>Heliconiinae</taxon>
        <taxon>Argynnini</taxon>
        <taxon>Brenthis</taxon>
    </lineage>
</organism>
<evidence type="ECO:0000313" key="2">
    <source>
        <dbReference type="EMBL" id="CAH0721007.1"/>
    </source>
</evidence>
<keyword evidence="1" id="KW-0732">Signal</keyword>
<protein>
    <recommendedName>
        <fullName evidence="4">Kazal-like domain-containing protein</fullName>
    </recommendedName>
</protein>
<dbReference type="Proteomes" id="UP000838878">
    <property type="component" value="Chromosome 2"/>
</dbReference>
<feature type="signal peptide" evidence="1">
    <location>
        <begin position="1"/>
        <end position="16"/>
    </location>
</feature>
<evidence type="ECO:0008006" key="4">
    <source>
        <dbReference type="Google" id="ProtNLM"/>
    </source>
</evidence>
<proteinExistence type="predicted"/>
<accession>A0A8J9UWK7</accession>
<dbReference type="EMBL" id="OV170222">
    <property type="protein sequence ID" value="CAH0721007.1"/>
    <property type="molecule type" value="Genomic_DNA"/>
</dbReference>
<gene>
    <name evidence="2" type="ORF">BINO364_LOCUS7154</name>
</gene>
<feature type="non-terminal residue" evidence="2">
    <location>
        <position position="169"/>
    </location>
</feature>
<reference evidence="2" key="1">
    <citation type="submission" date="2021-12" db="EMBL/GenBank/DDBJ databases">
        <authorList>
            <person name="Martin H S."/>
        </authorList>
    </citation>
    <scope>NUCLEOTIDE SEQUENCE</scope>
</reference>
<dbReference type="AlphaFoldDB" id="A0A8J9UWK7"/>
<sequence length="169" mass="19601">MPLLKLLISFISLCTAVFLVPAYANPQRRKLPFPHLTNFDLSDIGKPIHIFEGIDYDQLPKNLKNEYSDCYADQKRCKRLRNHLNPVCGYDPMYRSFETYHSICELDLQNCHKMINGGLGKYGKNLWDRYIYFLGEGAYCEHLARSFRGMTDTENSTILAILKSVTSYE</sequence>
<dbReference type="Gene3D" id="3.30.60.30">
    <property type="match status" value="1"/>
</dbReference>
<dbReference type="OrthoDB" id="6874197at2759"/>
<evidence type="ECO:0000256" key="1">
    <source>
        <dbReference type="SAM" id="SignalP"/>
    </source>
</evidence>
<keyword evidence="3" id="KW-1185">Reference proteome</keyword>